<dbReference type="GO" id="GO:0042128">
    <property type="term" value="P:nitrate assimilation"/>
    <property type="evidence" value="ECO:0007669"/>
    <property type="project" value="UniProtKB-KW"/>
</dbReference>
<keyword evidence="6 7" id="KW-0472">Membrane</keyword>
<dbReference type="AlphaFoldDB" id="A0A434AV10"/>
<evidence type="ECO:0000256" key="3">
    <source>
        <dbReference type="ARBA" id="ARBA00022692"/>
    </source>
</evidence>
<feature type="transmembrane region" description="Helical" evidence="7">
    <location>
        <begin position="280"/>
        <end position="298"/>
    </location>
</feature>
<evidence type="ECO:0000259" key="8">
    <source>
        <dbReference type="PROSITE" id="PS50850"/>
    </source>
</evidence>
<keyword evidence="5" id="KW-0534">Nitrate assimilation</keyword>
<feature type="transmembrane region" description="Helical" evidence="7">
    <location>
        <begin position="368"/>
        <end position="390"/>
    </location>
</feature>
<keyword evidence="3 7" id="KW-0812">Transmembrane</keyword>
<organism evidence="9 10">
    <name type="scientific">Ancylomarina longa</name>
    <dbReference type="NCBI Taxonomy" id="2487017"/>
    <lineage>
        <taxon>Bacteria</taxon>
        <taxon>Pseudomonadati</taxon>
        <taxon>Bacteroidota</taxon>
        <taxon>Bacteroidia</taxon>
        <taxon>Marinilabiliales</taxon>
        <taxon>Marinifilaceae</taxon>
        <taxon>Ancylomarina</taxon>
    </lineage>
</organism>
<keyword evidence="4 7" id="KW-1133">Transmembrane helix</keyword>
<dbReference type="InterPro" id="IPR020846">
    <property type="entry name" value="MFS_dom"/>
</dbReference>
<dbReference type="GO" id="GO:0015112">
    <property type="term" value="F:nitrate transmembrane transporter activity"/>
    <property type="evidence" value="ECO:0007669"/>
    <property type="project" value="InterPro"/>
</dbReference>
<feature type="domain" description="Major facilitator superfamily (MFS) profile" evidence="8">
    <location>
        <begin position="13"/>
        <end position="424"/>
    </location>
</feature>
<sequence length="430" mass="46398">MQQNKIKGTPGLGLLGTTLGFFFGFAAVSLYGPTAIKFKEAMELTPVMMGLLVAIPALSGSLLRIPFGAWVDTTGGKKPFLILLILSVIGLGGITILLNFTYPDKMHGLYGLILFLGFLSGAGIATFSVGIAQTSYWFPKKKQGVALGAYAGLGNLAPGLFSLILPFYLQSFGFISAYFAWFLFLLIGTIIYAVISQNAYYFQFRKRGKNDKESRTQAKELGQEMFPAGNVKDSLINSAKIKNTWALVALYFTTFGGFIGLTAWFPIYWSQFHDFSLTKAGLFTAIFSLLASAIRVYGGKLADKAGGEKVSLVSLLLVLVASIFLSYTQSVLIGFFSVILLAVGMGVNNAAVFKLVPDYVPKAIGGAAGWIGGLGAFGGFVIPPIMGAIANTYGKIGYAHGFFVFIVLAIFNLGIIVYLFRQHQRKTEMK</sequence>
<dbReference type="PROSITE" id="PS50850">
    <property type="entry name" value="MFS"/>
    <property type="match status" value="1"/>
</dbReference>
<feature type="transmembrane region" description="Helical" evidence="7">
    <location>
        <begin position="12"/>
        <end position="32"/>
    </location>
</feature>
<dbReference type="InterPro" id="IPR044772">
    <property type="entry name" value="NO3_transporter"/>
</dbReference>
<dbReference type="SUPFAM" id="SSF103473">
    <property type="entry name" value="MFS general substrate transporter"/>
    <property type="match status" value="1"/>
</dbReference>
<proteinExistence type="inferred from homology"/>
<keyword evidence="10" id="KW-1185">Reference proteome</keyword>
<feature type="transmembrane region" description="Helical" evidence="7">
    <location>
        <begin position="310"/>
        <end position="327"/>
    </location>
</feature>
<feature type="transmembrane region" description="Helical" evidence="7">
    <location>
        <begin position="44"/>
        <end position="67"/>
    </location>
</feature>
<feature type="transmembrane region" description="Helical" evidence="7">
    <location>
        <begin position="175"/>
        <end position="195"/>
    </location>
</feature>
<evidence type="ECO:0000256" key="2">
    <source>
        <dbReference type="ARBA" id="ARBA00008432"/>
    </source>
</evidence>
<name>A0A434AV10_9BACT</name>
<dbReference type="PANTHER" id="PTHR23515">
    <property type="entry name" value="HIGH-AFFINITY NITRATE TRANSPORTER 2.3"/>
    <property type="match status" value="1"/>
</dbReference>
<evidence type="ECO:0000256" key="6">
    <source>
        <dbReference type="ARBA" id="ARBA00023136"/>
    </source>
</evidence>
<dbReference type="InterPro" id="IPR011701">
    <property type="entry name" value="MFS"/>
</dbReference>
<dbReference type="Pfam" id="PF07690">
    <property type="entry name" value="MFS_1"/>
    <property type="match status" value="1"/>
</dbReference>
<dbReference type="EMBL" id="RJJX01000010">
    <property type="protein sequence ID" value="RUT78275.1"/>
    <property type="molecule type" value="Genomic_DNA"/>
</dbReference>
<comment type="caution">
    <text evidence="9">The sequence shown here is derived from an EMBL/GenBank/DDBJ whole genome shotgun (WGS) entry which is preliminary data.</text>
</comment>
<feature type="transmembrane region" description="Helical" evidence="7">
    <location>
        <begin position="333"/>
        <end position="356"/>
    </location>
</feature>
<evidence type="ECO:0000256" key="5">
    <source>
        <dbReference type="ARBA" id="ARBA00023063"/>
    </source>
</evidence>
<evidence type="ECO:0000313" key="9">
    <source>
        <dbReference type="EMBL" id="RUT78275.1"/>
    </source>
</evidence>
<dbReference type="Proteomes" id="UP000282985">
    <property type="component" value="Unassembled WGS sequence"/>
</dbReference>
<feature type="transmembrane region" description="Helical" evidence="7">
    <location>
        <begin position="144"/>
        <end position="169"/>
    </location>
</feature>
<feature type="transmembrane region" description="Helical" evidence="7">
    <location>
        <begin position="79"/>
        <end position="102"/>
    </location>
</feature>
<accession>A0A434AV10</accession>
<protein>
    <submittedName>
        <fullName evidence="9">MFS transporter</fullName>
    </submittedName>
</protein>
<dbReference type="OrthoDB" id="9773404at2"/>
<dbReference type="RefSeq" id="WP_127343719.1">
    <property type="nucleotide sequence ID" value="NZ_RJJX01000010.1"/>
</dbReference>
<evidence type="ECO:0000313" key="10">
    <source>
        <dbReference type="Proteomes" id="UP000282985"/>
    </source>
</evidence>
<evidence type="ECO:0000256" key="4">
    <source>
        <dbReference type="ARBA" id="ARBA00022989"/>
    </source>
</evidence>
<dbReference type="Gene3D" id="1.20.1250.20">
    <property type="entry name" value="MFS general substrate transporter like domains"/>
    <property type="match status" value="2"/>
</dbReference>
<reference evidence="9 10" key="1">
    <citation type="submission" date="2018-11" db="EMBL/GenBank/DDBJ databases">
        <title>Parancylomarina longa gen. nov., sp. nov., isolated from sediments of southern Okinawa.</title>
        <authorList>
            <person name="Fu T."/>
        </authorList>
    </citation>
    <scope>NUCLEOTIDE SEQUENCE [LARGE SCALE GENOMIC DNA]</scope>
    <source>
        <strain evidence="9 10">T3-2 S1-C</strain>
    </source>
</reference>
<gene>
    <name evidence="9" type="ORF">DLK05_09390</name>
</gene>
<evidence type="ECO:0000256" key="7">
    <source>
        <dbReference type="SAM" id="Phobius"/>
    </source>
</evidence>
<dbReference type="GO" id="GO:0016020">
    <property type="term" value="C:membrane"/>
    <property type="evidence" value="ECO:0007669"/>
    <property type="project" value="UniProtKB-SubCell"/>
</dbReference>
<evidence type="ECO:0000256" key="1">
    <source>
        <dbReference type="ARBA" id="ARBA00004141"/>
    </source>
</evidence>
<comment type="similarity">
    <text evidence="2">Belongs to the major facilitator superfamily. Nitrate/nitrite porter (TC 2.A.1.8) family.</text>
</comment>
<dbReference type="InterPro" id="IPR036259">
    <property type="entry name" value="MFS_trans_sf"/>
</dbReference>
<comment type="subcellular location">
    <subcellularLocation>
        <location evidence="1">Membrane</location>
        <topology evidence="1">Multi-pass membrane protein</topology>
    </subcellularLocation>
</comment>
<feature type="transmembrane region" description="Helical" evidence="7">
    <location>
        <begin position="245"/>
        <end position="268"/>
    </location>
</feature>
<feature type="transmembrane region" description="Helical" evidence="7">
    <location>
        <begin position="396"/>
        <end position="420"/>
    </location>
</feature>
<feature type="transmembrane region" description="Helical" evidence="7">
    <location>
        <begin position="108"/>
        <end position="132"/>
    </location>
</feature>